<accession>A0ABT0UEU8</accession>
<keyword evidence="3" id="KW-1185">Reference proteome</keyword>
<dbReference type="RefSeq" id="WP_250917213.1">
    <property type="nucleotide sequence ID" value="NZ_JAMQAW010000001.1"/>
</dbReference>
<dbReference type="Pfam" id="PF22738">
    <property type="entry name" value="NNH7"/>
    <property type="match status" value="1"/>
</dbReference>
<evidence type="ECO:0000313" key="3">
    <source>
        <dbReference type="Proteomes" id="UP001431429"/>
    </source>
</evidence>
<dbReference type="InterPro" id="IPR027417">
    <property type="entry name" value="P-loop_NTPase"/>
</dbReference>
<protein>
    <recommendedName>
        <fullName evidence="1">NACHT N-terminal Helical domain-containing protein</fullName>
    </recommendedName>
</protein>
<comment type="caution">
    <text evidence="2">The sequence shown here is derived from an EMBL/GenBank/DDBJ whole genome shotgun (WGS) entry which is preliminary data.</text>
</comment>
<gene>
    <name evidence="2" type="ORF">NBG84_00730</name>
</gene>
<feature type="domain" description="NACHT N-terminal Helical" evidence="1">
    <location>
        <begin position="27"/>
        <end position="251"/>
    </location>
</feature>
<evidence type="ECO:0000259" key="1">
    <source>
        <dbReference type="Pfam" id="PF22738"/>
    </source>
</evidence>
<proteinExistence type="predicted"/>
<organism evidence="2 3">
    <name type="scientific">Streptomyces albipurpureus</name>
    <dbReference type="NCBI Taxonomy" id="2897419"/>
    <lineage>
        <taxon>Bacteria</taxon>
        <taxon>Bacillati</taxon>
        <taxon>Actinomycetota</taxon>
        <taxon>Actinomycetes</taxon>
        <taxon>Kitasatosporales</taxon>
        <taxon>Streptomycetaceae</taxon>
        <taxon>Streptomyces</taxon>
    </lineage>
</organism>
<name>A0ABT0UEU8_9ACTN</name>
<dbReference type="SUPFAM" id="SSF52540">
    <property type="entry name" value="P-loop containing nucleoside triphosphate hydrolases"/>
    <property type="match status" value="1"/>
</dbReference>
<reference evidence="2" key="1">
    <citation type="submission" date="2022-06" db="EMBL/GenBank/DDBJ databases">
        <title>Genome public.</title>
        <authorList>
            <person name="Sun Q."/>
        </authorList>
    </citation>
    <scope>NUCLEOTIDE SEQUENCE</scope>
    <source>
        <strain evidence="2">CWNU-1</strain>
    </source>
</reference>
<sequence>MIDPFKTGVRRVFGAQGEFGGSVRGRRLLSYNDAVAILTGDSAGLAAADRALGGALSLATGGVSDAVLNVLDARGRILRLGRDLTTGLGGSLDAVDRATRTERIAAAHTILVITAFFQALDELELPFQLAELDLTRDEQLRIAQGEGVEGGGPGLLQTLLAGSVPQPAPHLPYEHVLHELEHWFTAAGVRLRQFVAGLLLWERLAPRQRADAHDAFVGGPLRALATERYRELYAQLATDVPEFGFWSGQIEHQATRVSVRRALTGIETALAGLSAPHSPRLVADSLVTGYRAALTRPILSEGQAPAGMCLPTLGEGYVDPDFRVRAVLDGAHGPAEEEWWETAPVRSDITEYLAGVLTTVASTSAPLVVLGQPGAGKSVLTKILAARLPAGGYLPVRIVLREVPADADIQDQIEHALRAATGERASWPELVRAADGAVPVLLFDGFDELLQATGVSQSDYLARVARFQEREADQGRPVFALVTTRTAVADRARYPDGAVALRLEPFSQQQTARWLDLWNRLNEPYLTARGLDPLPAAVAVRHQALASQPLLLLMLALYDGAGNALQRGAGADEPLDEAELYEELLASFAAREVGKSLPDGAERELRERAEQELQRLSLISFGMLNRRRQWITTAEAERDLAALLGRPEPVAEGFRAPLGQGEIALGRFFFVQRAQAIRDEQRLATYEFLHATFGEYLIARLSVQLLHGLLAQRPALTVGRTSVDDDLLYVLLSYGPLSSRQILRFIGARSSQISTDERRRLGELLIMVMGDHRHRTEHRFTDYRPTPRATTSRHAVYCANLVTLTLQITGGVRASELFPQAEKPALVWHRRALLWRAAFTETQWTDFALTLHTRGIWSGERQDRQDLEILPTEVLPPPEPVDVCWLSSRSPGDGDQGGAQGWQRAYPDQIRHKTVVSGGTDDAIVLHAVDPLFQWMAPAVSSFIGTPQGTATSFAHGLLSLWLTSGLGAPEDELIARYEHCLSFMGAWTNLDDVSQHRVLRLILGQLATDAHRLPVDVVCAVLDAPDPWGLDVACQELRAKAALTALELHQDSRLESCARECLDDLAGNASHRLLALMPGSYGSAAAQEAFRIAAVRVLALSDHHHTVVPGEVLAWARGFLDGHSA</sequence>
<dbReference type="Proteomes" id="UP001431429">
    <property type="component" value="Unassembled WGS sequence"/>
</dbReference>
<dbReference type="EMBL" id="JAMQAW010000001">
    <property type="protein sequence ID" value="MCM2386849.1"/>
    <property type="molecule type" value="Genomic_DNA"/>
</dbReference>
<dbReference type="InterPro" id="IPR054567">
    <property type="entry name" value="NNH7"/>
</dbReference>
<evidence type="ECO:0000313" key="2">
    <source>
        <dbReference type="EMBL" id="MCM2386849.1"/>
    </source>
</evidence>
<dbReference type="Gene3D" id="3.40.50.300">
    <property type="entry name" value="P-loop containing nucleotide triphosphate hydrolases"/>
    <property type="match status" value="1"/>
</dbReference>